<organism evidence="4 5">
    <name type="scientific">Desulfacinum infernum DSM 9756</name>
    <dbReference type="NCBI Taxonomy" id="1121391"/>
    <lineage>
        <taxon>Bacteria</taxon>
        <taxon>Pseudomonadati</taxon>
        <taxon>Thermodesulfobacteriota</taxon>
        <taxon>Syntrophobacteria</taxon>
        <taxon>Syntrophobacterales</taxon>
        <taxon>Syntrophobacteraceae</taxon>
        <taxon>Desulfacinum</taxon>
    </lineage>
</organism>
<dbReference type="SMART" id="SM00448">
    <property type="entry name" value="REC"/>
    <property type="match status" value="1"/>
</dbReference>
<evidence type="ECO:0000313" key="4">
    <source>
        <dbReference type="EMBL" id="SHF86977.1"/>
    </source>
</evidence>
<dbReference type="EMBL" id="FQVB01000030">
    <property type="protein sequence ID" value="SHF86977.1"/>
    <property type="molecule type" value="Genomic_DNA"/>
</dbReference>
<evidence type="ECO:0000259" key="3">
    <source>
        <dbReference type="PROSITE" id="PS50110"/>
    </source>
</evidence>
<keyword evidence="1" id="KW-0597">Phosphoprotein</keyword>
<protein>
    <submittedName>
        <fullName evidence="4">CheY chemotaxis protein or a CheY-like REC (Receiver) domain</fullName>
    </submittedName>
</protein>
<dbReference type="AlphaFoldDB" id="A0A1M5F668"/>
<keyword evidence="5" id="KW-1185">Reference proteome</keyword>
<name>A0A1M5F668_9BACT</name>
<dbReference type="STRING" id="1121391.SAMN02745206_02806"/>
<dbReference type="GO" id="GO:0000160">
    <property type="term" value="P:phosphorelay signal transduction system"/>
    <property type="evidence" value="ECO:0007669"/>
    <property type="project" value="InterPro"/>
</dbReference>
<gene>
    <name evidence="4" type="ORF">SAMN02745206_02806</name>
</gene>
<dbReference type="SUPFAM" id="SSF52172">
    <property type="entry name" value="CheY-like"/>
    <property type="match status" value="1"/>
</dbReference>
<feature type="region of interest" description="Disordered" evidence="2">
    <location>
        <begin position="128"/>
        <end position="155"/>
    </location>
</feature>
<dbReference type="InterPro" id="IPR011006">
    <property type="entry name" value="CheY-like_superfamily"/>
</dbReference>
<proteinExistence type="predicted"/>
<dbReference type="InterPro" id="IPR001789">
    <property type="entry name" value="Sig_transdc_resp-reg_receiver"/>
</dbReference>
<feature type="domain" description="Response regulatory" evidence="3">
    <location>
        <begin position="12"/>
        <end position="123"/>
    </location>
</feature>
<evidence type="ECO:0000313" key="5">
    <source>
        <dbReference type="Proteomes" id="UP000184076"/>
    </source>
</evidence>
<dbReference type="Gene3D" id="3.40.50.2300">
    <property type="match status" value="1"/>
</dbReference>
<sequence>MGRGNPLERNLRILITDRNRHVRAFLRRELAREGFEVSEAFDCRDMHRQLRSCPSFHALVFDPDVAYGSGLETLRFLKDHYPQLPVVVHSYCDESPELAGMADAVVAKKGPTWELKAVLRRVLLGRAESGGGQEASRGPEAEGNTLDRGPDGHER</sequence>
<feature type="modified residue" description="4-aspartylphosphate" evidence="1">
    <location>
        <position position="62"/>
    </location>
</feature>
<accession>A0A1M5F668</accession>
<evidence type="ECO:0000256" key="1">
    <source>
        <dbReference type="PROSITE-ProRule" id="PRU00169"/>
    </source>
</evidence>
<dbReference type="Proteomes" id="UP000184076">
    <property type="component" value="Unassembled WGS sequence"/>
</dbReference>
<evidence type="ECO:0000256" key="2">
    <source>
        <dbReference type="SAM" id="MobiDB-lite"/>
    </source>
</evidence>
<reference evidence="5" key="1">
    <citation type="submission" date="2016-11" db="EMBL/GenBank/DDBJ databases">
        <authorList>
            <person name="Varghese N."/>
            <person name="Submissions S."/>
        </authorList>
    </citation>
    <scope>NUCLEOTIDE SEQUENCE [LARGE SCALE GENOMIC DNA]</scope>
    <source>
        <strain evidence="5">DSM 9756</strain>
    </source>
</reference>
<dbReference type="PROSITE" id="PS50110">
    <property type="entry name" value="RESPONSE_REGULATORY"/>
    <property type="match status" value="1"/>
</dbReference>